<dbReference type="FunFam" id="3.40.50.11380:FF:000001">
    <property type="entry name" value="UDP-N-acetylglucosamine--peptide N-acetylglucosaminyltransferase 110 kDa subunit"/>
    <property type="match status" value="1"/>
</dbReference>
<evidence type="ECO:0000256" key="2">
    <source>
        <dbReference type="ARBA" id="ARBA00004496"/>
    </source>
</evidence>
<dbReference type="EMBL" id="KQ414758">
    <property type="protein sequence ID" value="KOC61571.1"/>
    <property type="molecule type" value="Genomic_DNA"/>
</dbReference>
<evidence type="ECO:0000313" key="14">
    <source>
        <dbReference type="EMBL" id="KOC61571.1"/>
    </source>
</evidence>
<evidence type="ECO:0000256" key="6">
    <source>
        <dbReference type="ARBA" id="ARBA00022490"/>
    </source>
</evidence>
<evidence type="ECO:0000256" key="11">
    <source>
        <dbReference type="ARBA" id="ARBA00023242"/>
    </source>
</evidence>
<dbReference type="GO" id="GO:0005634">
    <property type="term" value="C:nucleus"/>
    <property type="evidence" value="ECO:0007669"/>
    <property type="project" value="UniProtKB-SubCell"/>
</dbReference>
<keyword evidence="11" id="KW-0539">Nucleus</keyword>
<dbReference type="Pfam" id="PF13844">
    <property type="entry name" value="Glyco_transf_41"/>
    <property type="match status" value="1"/>
</dbReference>
<dbReference type="InterPro" id="IPR029489">
    <property type="entry name" value="OGT/SEC/SPY_C"/>
</dbReference>
<feature type="repeat" description="TPR" evidence="12">
    <location>
        <begin position="481"/>
        <end position="514"/>
    </location>
</feature>
<evidence type="ECO:0000256" key="1">
    <source>
        <dbReference type="ARBA" id="ARBA00004123"/>
    </source>
</evidence>
<dbReference type="SUPFAM" id="SSF48452">
    <property type="entry name" value="TPR-like"/>
    <property type="match status" value="3"/>
</dbReference>
<evidence type="ECO:0000256" key="12">
    <source>
        <dbReference type="PROSITE-ProRule" id="PRU00339"/>
    </source>
</evidence>
<dbReference type="Gene3D" id="3.40.50.11380">
    <property type="match status" value="1"/>
</dbReference>
<evidence type="ECO:0000256" key="10">
    <source>
        <dbReference type="ARBA" id="ARBA00022803"/>
    </source>
</evidence>
<comment type="subcellular location">
    <subcellularLocation>
        <location evidence="2">Cytoplasm</location>
    </subcellularLocation>
    <subcellularLocation>
        <location evidence="1">Nucleus</location>
    </subcellularLocation>
</comment>
<evidence type="ECO:0000256" key="8">
    <source>
        <dbReference type="ARBA" id="ARBA00022679"/>
    </source>
</evidence>
<feature type="repeat" description="TPR" evidence="12">
    <location>
        <begin position="549"/>
        <end position="582"/>
    </location>
</feature>
<dbReference type="FunFam" id="1.25.40.10:FF:000019">
    <property type="entry name" value="UDP-N-acetylglucosamine--peptide N-acetylglucosaminyltransferase 110 kDa subunit"/>
    <property type="match status" value="1"/>
</dbReference>
<dbReference type="Pfam" id="PF13414">
    <property type="entry name" value="TPR_11"/>
    <property type="match status" value="4"/>
</dbReference>
<dbReference type="Pfam" id="PF13181">
    <property type="entry name" value="TPR_8"/>
    <property type="match status" value="1"/>
</dbReference>
<organism evidence="14 15">
    <name type="scientific">Habropoda laboriosa</name>
    <dbReference type="NCBI Taxonomy" id="597456"/>
    <lineage>
        <taxon>Eukaryota</taxon>
        <taxon>Metazoa</taxon>
        <taxon>Ecdysozoa</taxon>
        <taxon>Arthropoda</taxon>
        <taxon>Hexapoda</taxon>
        <taxon>Insecta</taxon>
        <taxon>Pterygota</taxon>
        <taxon>Neoptera</taxon>
        <taxon>Endopterygota</taxon>
        <taxon>Hymenoptera</taxon>
        <taxon>Apocrita</taxon>
        <taxon>Aculeata</taxon>
        <taxon>Apoidea</taxon>
        <taxon>Anthophila</taxon>
        <taxon>Apidae</taxon>
        <taxon>Habropoda</taxon>
    </lineage>
</organism>
<feature type="repeat" description="TPR" evidence="12">
    <location>
        <begin position="379"/>
        <end position="412"/>
    </location>
</feature>
<feature type="repeat" description="TPR" evidence="12">
    <location>
        <begin position="345"/>
        <end position="378"/>
    </location>
</feature>
<dbReference type="Gene3D" id="3.30.720.150">
    <property type="match status" value="1"/>
</dbReference>
<dbReference type="PANTHER" id="PTHR44366">
    <property type="entry name" value="UDP-N-ACETYLGLUCOSAMINE--PEPTIDE N-ACETYLGLUCOSAMINYLTRANSFERASE 110 KDA SUBUNIT"/>
    <property type="match status" value="1"/>
</dbReference>
<dbReference type="InterPro" id="IPR037919">
    <property type="entry name" value="OGT"/>
</dbReference>
<dbReference type="GO" id="GO:0005737">
    <property type="term" value="C:cytoplasm"/>
    <property type="evidence" value="ECO:0007669"/>
    <property type="project" value="UniProtKB-SubCell"/>
</dbReference>
<dbReference type="Gene3D" id="3.40.50.2000">
    <property type="entry name" value="Glycogen Phosphorylase B"/>
    <property type="match status" value="1"/>
</dbReference>
<feature type="repeat" description="TPR" evidence="12">
    <location>
        <begin position="583"/>
        <end position="616"/>
    </location>
</feature>
<dbReference type="OrthoDB" id="9991317at2759"/>
<protein>
    <recommendedName>
        <fullName evidence="5">protein O-GlcNAc transferase</fullName>
        <ecNumber evidence="5">2.4.1.255</ecNumber>
    </recommendedName>
</protein>
<comment type="pathway">
    <text evidence="3">Protein modification; protein glycosylation.</text>
</comment>
<keyword evidence="7 14" id="KW-0328">Glycosyltransferase</keyword>
<dbReference type="STRING" id="597456.A0A0L7QSX2"/>
<keyword evidence="10 12" id="KW-0802">TPR repeat</keyword>
<dbReference type="FunFam" id="1.25.40.10:FF:000252">
    <property type="entry name" value="O-linked N-acetylglucosamine (GlcNAc) transferase"/>
    <property type="match status" value="1"/>
</dbReference>
<dbReference type="AlphaFoldDB" id="A0A0L7QSX2"/>
<evidence type="ECO:0000256" key="4">
    <source>
        <dbReference type="ARBA" id="ARBA00005386"/>
    </source>
</evidence>
<accession>A0A0L7QSX2</accession>
<dbReference type="Gene3D" id="1.25.40.10">
    <property type="entry name" value="Tetratricopeptide repeat domain"/>
    <property type="match status" value="3"/>
</dbReference>
<dbReference type="FunFam" id="1.25.40.10:FF:000013">
    <property type="entry name" value="UDP-N-acetylglucosamine--peptide N-acetylglucosaminyltransferase 110 kDa subunit"/>
    <property type="match status" value="1"/>
</dbReference>
<evidence type="ECO:0000256" key="3">
    <source>
        <dbReference type="ARBA" id="ARBA00004922"/>
    </source>
</evidence>
<keyword evidence="8 14" id="KW-0808">Transferase</keyword>
<dbReference type="Pfam" id="PF13374">
    <property type="entry name" value="TPR_10"/>
    <property type="match status" value="1"/>
</dbReference>
<dbReference type="PROSITE" id="PS50293">
    <property type="entry name" value="TPR_REGION"/>
    <property type="match status" value="6"/>
</dbReference>
<evidence type="ECO:0000256" key="9">
    <source>
        <dbReference type="ARBA" id="ARBA00022737"/>
    </source>
</evidence>
<proteinExistence type="inferred from homology"/>
<sequence>MSLRLAEKKENVLKNSTGIIGNVVNSSDDVSNGTVEWQNGQNLLVVTQDTQGKELIAIADNQTINVAVDSYWLLELAHREYQAGDYENAERHCMQLWRQETNNTGVLLLLSSIHFQCRRLEKSAHYSSLAIKQNPLLAEAYSNLGNVFKERGQLQEALENYRHAVRLKPDFIDGYINLAAALVAAGDMEQAVQAYVTALQYNPDLYCVRSDLGNLLKALARLDEAKNIISYNRISSCATVALKLISFDSAHFECVFRLNGHTWVTEELMKIDTFCLSASTENEELSEQYWPSERIVSRTWMILGKRCACCVPSSPPDAFRRIDGHENENTRACYLKAIETRPDFAVAWSNLGCVFNAQGEIWLAIHHFEKAVALDPNFLDAYINLGNVLKEARIFDRAVAAYLRALNLSPNNAVVHGNLACVYYEQGLIDLAIDTYRRAIELQPNFPDAYCNLANALKEKGQVVEAEDCYNTALRLCPSHADSLNNLANIKREQGYIEEATRLYLKALEVFPEFAAAHSNLASVLQQQGKLNEALMHYKEAIRIQPTFADAYSNMGNTLKEMQDIQGALQCYTRAIQINPAFADAHSNLASIHKDSGNIPEAIQSYRTALKLKPDFPDAYCNLAHCLQIVCDWTDYEARMKKLVSIVAEQLDKNRLPSVHPHHSMLYPLSHEFRKAIAARHANLCIEKIHVLHKQPYKYPREVGTRLKVGYVSSDFGNHPTSHLMQSIPGLHDRQNVEIFCYALSADDGTTFRAKIARETEHFIDLSQIPCNGKAADRINADGIHILINMNGYTKGARNEIFALRPAPIQVMWLGYPGTSGASFMDYLITDEVTSPLELATQYSEKLAYMPHTYFIGDHKQMFPHLKERLILTDKLNMKGKVADNVAVINAADLSPMIENTCVKEIREVIVPDAKNKPVEISLKVAELPTTTPIETMIASGQCQMSVNGVVVQNGMATTQVNNKTATGEEVPQNIMITTRQQYGLPEDAVVYCNFNQLYKIDPLTLHMWAHILKHVPNSVLWLLRFPAVGEPNLQATAQQLGLTPGRILFSNVAAKEEHVRRGQLADVCLDTPLCNGHTTSMDVLWTGTPVVTLPGETLASRVAASQLNTLGCPELIARTRQEYQDIAIRLGTDREYLKAIRAKVWKARSESPLFNCKLYAIGMEMLYKKMWERYARGEKPDHVAAVDKNERDKLLAIAS</sequence>
<dbReference type="InterPro" id="IPR011990">
    <property type="entry name" value="TPR-like_helical_dom_sf"/>
</dbReference>
<dbReference type="GO" id="GO:0006493">
    <property type="term" value="P:protein O-linked glycosylation"/>
    <property type="evidence" value="ECO:0007669"/>
    <property type="project" value="InterPro"/>
</dbReference>
<dbReference type="FunFam" id="3.40.50.2000:FF:000012">
    <property type="entry name" value="UDP-N-acetylglucosamine--peptide N-acetylglucosaminyltransferase 110 kDa subunit"/>
    <property type="match status" value="1"/>
</dbReference>
<dbReference type="Pfam" id="PF00515">
    <property type="entry name" value="TPR_1"/>
    <property type="match status" value="1"/>
</dbReference>
<evidence type="ECO:0000259" key="13">
    <source>
        <dbReference type="Pfam" id="PF13844"/>
    </source>
</evidence>
<feature type="repeat" description="TPR" evidence="12">
    <location>
        <begin position="138"/>
        <end position="171"/>
    </location>
</feature>
<evidence type="ECO:0000313" key="15">
    <source>
        <dbReference type="Proteomes" id="UP000053825"/>
    </source>
</evidence>
<dbReference type="PROSITE" id="PS50005">
    <property type="entry name" value="TPR"/>
    <property type="match status" value="10"/>
</dbReference>
<dbReference type="GO" id="GO:0097363">
    <property type="term" value="F:protein O-acetylglucosaminyltransferase activity"/>
    <property type="evidence" value="ECO:0007669"/>
    <property type="project" value="UniProtKB-EC"/>
</dbReference>
<dbReference type="UniPathway" id="UPA00378"/>
<feature type="repeat" description="TPR" evidence="12">
    <location>
        <begin position="413"/>
        <end position="446"/>
    </location>
</feature>
<evidence type="ECO:0000256" key="7">
    <source>
        <dbReference type="ARBA" id="ARBA00022676"/>
    </source>
</evidence>
<feature type="repeat" description="TPR" evidence="12">
    <location>
        <begin position="447"/>
        <end position="480"/>
    </location>
</feature>
<reference evidence="14 15" key="1">
    <citation type="submission" date="2015-07" db="EMBL/GenBank/DDBJ databases">
        <title>The genome of Habropoda laboriosa.</title>
        <authorList>
            <person name="Pan H."/>
            <person name="Kapheim K."/>
        </authorList>
    </citation>
    <scope>NUCLEOTIDE SEQUENCE [LARGE SCALE GENOMIC DNA]</scope>
    <source>
        <strain evidence="14">0110345459</strain>
    </source>
</reference>
<dbReference type="InterPro" id="IPR019734">
    <property type="entry name" value="TPR_rpt"/>
</dbReference>
<gene>
    <name evidence="14" type="ORF">WH47_05175</name>
</gene>
<keyword evidence="9" id="KW-0677">Repeat</keyword>
<dbReference type="SMART" id="SM00028">
    <property type="entry name" value="TPR"/>
    <property type="match status" value="10"/>
</dbReference>
<dbReference type="PANTHER" id="PTHR44366:SF1">
    <property type="entry name" value="UDP-N-ACETYLGLUCOSAMINE--PEPTIDE N-ACETYLGLUCOSAMINYLTRANSFERASE 110 KDA SUBUNIT"/>
    <property type="match status" value="1"/>
</dbReference>
<feature type="repeat" description="TPR" evidence="12">
    <location>
        <begin position="515"/>
        <end position="548"/>
    </location>
</feature>
<dbReference type="Proteomes" id="UP000053825">
    <property type="component" value="Unassembled WGS sequence"/>
</dbReference>
<dbReference type="EC" id="2.4.1.255" evidence="5"/>
<evidence type="ECO:0000256" key="5">
    <source>
        <dbReference type="ARBA" id="ARBA00011970"/>
    </source>
</evidence>
<comment type="similarity">
    <text evidence="4">Belongs to the glycosyltransferase 41 family. O-GlcNAc transferase subfamily.</text>
</comment>
<feature type="domain" description="O-GlcNAc transferase C-terminal" evidence="13">
    <location>
        <begin position="630"/>
        <end position="1162"/>
    </location>
</feature>
<keyword evidence="6" id="KW-0963">Cytoplasm</keyword>
<feature type="repeat" description="TPR" evidence="12">
    <location>
        <begin position="172"/>
        <end position="205"/>
    </location>
</feature>
<keyword evidence="15" id="KW-1185">Reference proteome</keyword>
<name>A0A0L7QSX2_9HYME</name>